<dbReference type="Proteomes" id="UP001162164">
    <property type="component" value="Unassembled WGS sequence"/>
</dbReference>
<accession>A0ABQ9JFX4</accession>
<evidence type="ECO:0000313" key="3">
    <source>
        <dbReference type="Proteomes" id="UP001162164"/>
    </source>
</evidence>
<evidence type="ECO:0000256" key="1">
    <source>
        <dbReference type="SAM" id="MobiDB-lite"/>
    </source>
</evidence>
<proteinExistence type="predicted"/>
<sequence>MNVLSTHPSVTANDCYPPYLFNTSRSPPASIKNSDDWRTNVQNSDFRGGSRERMGPGDLDPQSAPQIIYFFFTLAADGDGPPAEEASSPPGNATAPVLEQLARKYVLAICHKSFSKCGWFFLQILRSGFTTKRLDFIIVYNTITSDT</sequence>
<evidence type="ECO:0000313" key="2">
    <source>
        <dbReference type="EMBL" id="KAJ8977110.1"/>
    </source>
</evidence>
<reference evidence="2" key="1">
    <citation type="journal article" date="2023" name="Insect Mol. Biol.">
        <title>Genome sequencing provides insights into the evolution of gene families encoding plant cell wall-degrading enzymes in longhorned beetles.</title>
        <authorList>
            <person name="Shin N.R."/>
            <person name="Okamura Y."/>
            <person name="Kirsch R."/>
            <person name="Pauchet Y."/>
        </authorList>
    </citation>
    <scope>NUCLEOTIDE SEQUENCE</scope>
    <source>
        <strain evidence="2">MMC_N1</strain>
    </source>
</reference>
<keyword evidence="3" id="KW-1185">Reference proteome</keyword>
<protein>
    <submittedName>
        <fullName evidence="2">Uncharacterized protein</fullName>
    </submittedName>
</protein>
<comment type="caution">
    <text evidence="2">The sequence shown here is derived from an EMBL/GenBank/DDBJ whole genome shotgun (WGS) entry which is preliminary data.</text>
</comment>
<name>A0ABQ9JFX4_9CUCU</name>
<dbReference type="EMBL" id="JAPWTJ010000587">
    <property type="protein sequence ID" value="KAJ8977110.1"/>
    <property type="molecule type" value="Genomic_DNA"/>
</dbReference>
<feature type="region of interest" description="Disordered" evidence="1">
    <location>
        <begin position="27"/>
        <end position="63"/>
    </location>
</feature>
<gene>
    <name evidence="2" type="ORF">NQ317_014064</name>
</gene>
<organism evidence="2 3">
    <name type="scientific">Molorchus minor</name>
    <dbReference type="NCBI Taxonomy" id="1323400"/>
    <lineage>
        <taxon>Eukaryota</taxon>
        <taxon>Metazoa</taxon>
        <taxon>Ecdysozoa</taxon>
        <taxon>Arthropoda</taxon>
        <taxon>Hexapoda</taxon>
        <taxon>Insecta</taxon>
        <taxon>Pterygota</taxon>
        <taxon>Neoptera</taxon>
        <taxon>Endopterygota</taxon>
        <taxon>Coleoptera</taxon>
        <taxon>Polyphaga</taxon>
        <taxon>Cucujiformia</taxon>
        <taxon>Chrysomeloidea</taxon>
        <taxon>Cerambycidae</taxon>
        <taxon>Lamiinae</taxon>
        <taxon>Monochamini</taxon>
        <taxon>Molorchus</taxon>
    </lineage>
</organism>